<feature type="compositionally biased region" description="Basic and acidic residues" evidence="1">
    <location>
        <begin position="1"/>
        <end position="13"/>
    </location>
</feature>
<gene>
    <name evidence="5" type="ORF">DW740_14130</name>
</gene>
<feature type="domain" description="ABC-type uncharacterised transport system" evidence="3">
    <location>
        <begin position="213"/>
        <end position="410"/>
    </location>
</feature>
<evidence type="ECO:0000259" key="4">
    <source>
        <dbReference type="Pfam" id="PF23357"/>
    </source>
</evidence>
<dbReference type="InterPro" id="IPR019196">
    <property type="entry name" value="ABC_transp_unknown"/>
</dbReference>
<feature type="transmembrane region" description="Helical" evidence="2">
    <location>
        <begin position="48"/>
        <end position="67"/>
    </location>
</feature>
<name>A0A414J2B7_9FIRM</name>
<dbReference type="Proteomes" id="UP000283745">
    <property type="component" value="Unassembled WGS sequence"/>
</dbReference>
<dbReference type="AlphaFoldDB" id="A0A414J2B7"/>
<keyword evidence="2" id="KW-0472">Membrane</keyword>
<feature type="transmembrane region" description="Helical" evidence="2">
    <location>
        <begin position="480"/>
        <end position="502"/>
    </location>
</feature>
<dbReference type="Pfam" id="PF23357">
    <property type="entry name" value="DUF7088"/>
    <property type="match status" value="1"/>
</dbReference>
<feature type="region of interest" description="Disordered" evidence="1">
    <location>
        <begin position="1"/>
        <end position="31"/>
    </location>
</feature>
<feature type="domain" description="DUF7088" evidence="4">
    <location>
        <begin position="82"/>
        <end position="164"/>
    </location>
</feature>
<dbReference type="EMBL" id="QSKF01000012">
    <property type="protein sequence ID" value="RHE38203.1"/>
    <property type="molecule type" value="Genomic_DNA"/>
</dbReference>
<sequence length="507" mass="56457">MKFTDKFKAKKTENQGNPANEAPKKEKKPLKQKIKDSMNKKYLKNGSYSVVISAIFIVIVLVVNMIVGSLPSKYTEVDVSSEKLYSISDDTKKFLKKLDKDITIYQVVQSGSEDETIKKLLEKYGEESDHIKVEQKDPVVNPKFTSEYTSDDVDANSLIVVCGDRSKVVNYSSIYESSIDYNTYQSTTTGFDGEGQIDSAISYVTSEDLPVLYTLDGHGEKELDSTLQEDIQKANIDIKSLNLITEEKVPDDAACLLINAPASDISESEKDAIIDYLENGGKAMIFSDYTEESMENFDAVLANYGVERTDGIVIEGDSQHYAQMPYYLVPTVNSTDAISDFASKGYYVLMPYAQGIKQTDNLRDTVTVNSLLTTSDSAYSKVDVNSGSIDKTDDDVDGPFDLGVSITETLDDDKETQIVYYTSSNLMDSQINQMVSGGNEQMIMSSLNWMCSSDETSVISVPSKNLQISYLTLTAYDVSFWKIMVMGIIPVIFLVIGFMVWLKRRKA</sequence>
<protein>
    <submittedName>
        <fullName evidence="5">ABC transporter</fullName>
    </submittedName>
</protein>
<reference evidence="5 6" key="1">
    <citation type="submission" date="2018-08" db="EMBL/GenBank/DDBJ databases">
        <title>A genome reference for cultivated species of the human gut microbiota.</title>
        <authorList>
            <person name="Zou Y."/>
            <person name="Xue W."/>
            <person name="Luo G."/>
        </authorList>
    </citation>
    <scope>NUCLEOTIDE SEQUENCE [LARGE SCALE GENOMIC DNA]</scope>
    <source>
        <strain evidence="5 6">AM28-23</strain>
    </source>
</reference>
<evidence type="ECO:0000313" key="6">
    <source>
        <dbReference type="Proteomes" id="UP000283745"/>
    </source>
</evidence>
<evidence type="ECO:0000256" key="1">
    <source>
        <dbReference type="SAM" id="MobiDB-lite"/>
    </source>
</evidence>
<keyword evidence="2" id="KW-1133">Transmembrane helix</keyword>
<evidence type="ECO:0000313" key="5">
    <source>
        <dbReference type="EMBL" id="RHE38203.1"/>
    </source>
</evidence>
<evidence type="ECO:0000259" key="3">
    <source>
        <dbReference type="Pfam" id="PF09822"/>
    </source>
</evidence>
<dbReference type="RefSeq" id="WP_118049661.1">
    <property type="nucleotide sequence ID" value="NZ_CABJFK010000012.1"/>
</dbReference>
<dbReference type="InterPro" id="IPR055396">
    <property type="entry name" value="DUF7088"/>
</dbReference>
<keyword evidence="2" id="KW-0812">Transmembrane</keyword>
<proteinExistence type="predicted"/>
<comment type="caution">
    <text evidence="5">The sequence shown here is derived from an EMBL/GenBank/DDBJ whole genome shotgun (WGS) entry which is preliminary data.</text>
</comment>
<evidence type="ECO:0000256" key="2">
    <source>
        <dbReference type="SAM" id="Phobius"/>
    </source>
</evidence>
<organism evidence="5 6">
    <name type="scientific">Blautia obeum</name>
    <dbReference type="NCBI Taxonomy" id="40520"/>
    <lineage>
        <taxon>Bacteria</taxon>
        <taxon>Bacillati</taxon>
        <taxon>Bacillota</taxon>
        <taxon>Clostridia</taxon>
        <taxon>Lachnospirales</taxon>
        <taxon>Lachnospiraceae</taxon>
        <taxon>Blautia</taxon>
    </lineage>
</organism>
<dbReference type="Pfam" id="PF09822">
    <property type="entry name" value="ABC_transp_aux"/>
    <property type="match status" value="1"/>
</dbReference>
<accession>A0A414J2B7</accession>